<evidence type="ECO:0000256" key="4">
    <source>
        <dbReference type="ARBA" id="ARBA00023136"/>
    </source>
</evidence>
<dbReference type="AlphaFoldDB" id="A0A6A0H523"/>
<sequence length="124" mass="13592">MQEQIQPLPLNIPKGFGWKRCVVRTLLVLLEIVVGLAIPDFGKILDLVGASTVTLMSFVLPPICYLRLSDSLDARGEAYRFVPFFERIILYVVMVAGLMGGVIATWSAIVNISTPSSGPDSCFF</sequence>
<dbReference type="EMBL" id="JQDR03006610">
    <property type="protein sequence ID" value="KAA0199944.1"/>
    <property type="molecule type" value="Genomic_DNA"/>
</dbReference>
<evidence type="ECO:0000256" key="2">
    <source>
        <dbReference type="ARBA" id="ARBA00022692"/>
    </source>
</evidence>
<keyword evidence="4 5" id="KW-0472">Membrane</keyword>
<reference evidence="7" key="1">
    <citation type="submission" date="2014-08" db="EMBL/GenBank/DDBJ databases">
        <authorList>
            <person name="Murali S."/>
            <person name="Richards S."/>
            <person name="Bandaranaike D."/>
            <person name="Bellair M."/>
            <person name="Blankenburg K."/>
            <person name="Chao H."/>
            <person name="Dinh H."/>
            <person name="Doddapaneni H."/>
            <person name="Dugan-Rocha S."/>
            <person name="Elkadiri S."/>
            <person name="Gnanaolivu R."/>
            <person name="Hughes D."/>
            <person name="Lee S."/>
            <person name="Li M."/>
            <person name="Ming W."/>
            <person name="Munidasa M."/>
            <person name="Muniz J."/>
            <person name="Nguyen L."/>
            <person name="Osuji N."/>
            <person name="Pu L.-L."/>
            <person name="Puazo M."/>
            <person name="Skinner E."/>
            <person name="Qu C."/>
            <person name="Quiroz J."/>
            <person name="Raj R."/>
            <person name="Weissenberger G."/>
            <person name="Xin Y."/>
            <person name="Zou X."/>
            <person name="Han Y."/>
            <person name="Worley K."/>
            <person name="Muzny D."/>
            <person name="Gibbs R."/>
        </authorList>
    </citation>
    <scope>NUCLEOTIDE SEQUENCE</scope>
    <source>
        <strain evidence="7">HAZT.00-mixed</strain>
        <tissue evidence="7">Whole organism</tissue>
    </source>
</reference>
<feature type="transmembrane region" description="Helical" evidence="5">
    <location>
        <begin position="88"/>
        <end position="109"/>
    </location>
</feature>
<keyword evidence="3 5" id="KW-1133">Transmembrane helix</keyword>
<reference evidence="7" key="3">
    <citation type="submission" date="2019-06" db="EMBL/GenBank/DDBJ databases">
        <authorList>
            <person name="Poynton C."/>
            <person name="Hasenbein S."/>
            <person name="Benoit J.B."/>
            <person name="Sepulveda M.S."/>
            <person name="Poelchau M.F."/>
            <person name="Murali S.C."/>
            <person name="Chen S."/>
            <person name="Glastad K.M."/>
            <person name="Werren J.H."/>
            <person name="Vineis J.H."/>
            <person name="Bowen J.L."/>
            <person name="Friedrich M."/>
            <person name="Jones J."/>
            <person name="Robertson H.M."/>
            <person name="Feyereisen R."/>
            <person name="Mechler-Hickson A."/>
            <person name="Mathers N."/>
            <person name="Lee C.E."/>
            <person name="Colbourne J.K."/>
            <person name="Biales A."/>
            <person name="Johnston J.S."/>
            <person name="Wellborn G.A."/>
            <person name="Rosendale A.J."/>
            <person name="Cridge A.G."/>
            <person name="Munoz-Torres M.C."/>
            <person name="Bain P.A."/>
            <person name="Manny A.R."/>
            <person name="Major K.M."/>
            <person name="Lambert F.N."/>
            <person name="Vulpe C.D."/>
            <person name="Tuck P."/>
            <person name="Blalock B.J."/>
            <person name="Lin Y.-Y."/>
            <person name="Smith M.E."/>
            <person name="Ochoa-Acuna H."/>
            <person name="Chen M.-J.M."/>
            <person name="Childers C.P."/>
            <person name="Qu J."/>
            <person name="Dugan S."/>
            <person name="Lee S.L."/>
            <person name="Chao H."/>
            <person name="Dinh H."/>
            <person name="Han Y."/>
            <person name="Doddapaneni H."/>
            <person name="Worley K.C."/>
            <person name="Muzny D.M."/>
            <person name="Gibbs R.A."/>
            <person name="Richards S."/>
        </authorList>
    </citation>
    <scope>NUCLEOTIDE SEQUENCE</scope>
    <source>
        <strain evidence="7">HAZT.00-mixed</strain>
        <tissue evidence="7">Whole organism</tissue>
    </source>
</reference>
<name>A0A6A0H523_HYAAZ</name>
<comment type="subcellular location">
    <subcellularLocation>
        <location evidence="1">Membrane</location>
        <topology evidence="1">Multi-pass membrane protein</topology>
    </subcellularLocation>
</comment>
<comment type="caution">
    <text evidence="7">The sequence shown here is derived from an EMBL/GenBank/DDBJ whole genome shotgun (WGS) entry which is preliminary data.</text>
</comment>
<feature type="transmembrane region" description="Helical" evidence="5">
    <location>
        <begin position="44"/>
        <end position="68"/>
    </location>
</feature>
<dbReference type="GO" id="GO:0005774">
    <property type="term" value="C:vacuolar membrane"/>
    <property type="evidence" value="ECO:0007669"/>
    <property type="project" value="TreeGrafter"/>
</dbReference>
<dbReference type="InterPro" id="IPR013057">
    <property type="entry name" value="AA_transpt_TM"/>
</dbReference>
<dbReference type="PANTHER" id="PTHR22950">
    <property type="entry name" value="AMINO ACID TRANSPORTER"/>
    <property type="match status" value="1"/>
</dbReference>
<dbReference type="PANTHER" id="PTHR22950:SF703">
    <property type="entry name" value="AMINO ACID TRANSPORTER TRANSMEMBRANE DOMAIN-CONTAINING PROTEIN"/>
    <property type="match status" value="1"/>
</dbReference>
<reference evidence="7" key="2">
    <citation type="journal article" date="2018" name="Environ. Sci. Technol.">
        <title>The Toxicogenome of Hyalella azteca: A Model for Sediment Ecotoxicology and Evolutionary Toxicology.</title>
        <authorList>
            <person name="Poynton H.C."/>
            <person name="Hasenbein S."/>
            <person name="Benoit J.B."/>
            <person name="Sepulveda M.S."/>
            <person name="Poelchau M.F."/>
            <person name="Hughes D.S.T."/>
            <person name="Murali S.C."/>
            <person name="Chen S."/>
            <person name="Glastad K.M."/>
            <person name="Goodisman M.A.D."/>
            <person name="Werren J.H."/>
            <person name="Vineis J.H."/>
            <person name="Bowen J.L."/>
            <person name="Friedrich M."/>
            <person name="Jones J."/>
            <person name="Robertson H.M."/>
            <person name="Feyereisen R."/>
            <person name="Mechler-Hickson A."/>
            <person name="Mathers N."/>
            <person name="Lee C.E."/>
            <person name="Colbourne J.K."/>
            <person name="Biales A."/>
            <person name="Johnston J.S."/>
            <person name="Wellborn G.A."/>
            <person name="Rosendale A.J."/>
            <person name="Cridge A.G."/>
            <person name="Munoz-Torres M.C."/>
            <person name="Bain P.A."/>
            <person name="Manny A.R."/>
            <person name="Major K.M."/>
            <person name="Lambert F.N."/>
            <person name="Vulpe C.D."/>
            <person name="Tuck P."/>
            <person name="Blalock B.J."/>
            <person name="Lin Y.Y."/>
            <person name="Smith M.E."/>
            <person name="Ochoa-Acuna H."/>
            <person name="Chen M.M."/>
            <person name="Childers C.P."/>
            <person name="Qu J."/>
            <person name="Dugan S."/>
            <person name="Lee S.L."/>
            <person name="Chao H."/>
            <person name="Dinh H."/>
            <person name="Han Y."/>
            <person name="Doddapaneni H."/>
            <person name="Worley K.C."/>
            <person name="Muzny D.M."/>
            <person name="Gibbs R.A."/>
            <person name="Richards S."/>
        </authorList>
    </citation>
    <scope>NUCLEOTIDE SEQUENCE</scope>
    <source>
        <strain evidence="7">HAZT.00-mixed</strain>
        <tissue evidence="7">Whole organism</tissue>
    </source>
</reference>
<organism evidence="7">
    <name type="scientific">Hyalella azteca</name>
    <name type="common">Amphipod</name>
    <dbReference type="NCBI Taxonomy" id="294128"/>
    <lineage>
        <taxon>Eukaryota</taxon>
        <taxon>Metazoa</taxon>
        <taxon>Ecdysozoa</taxon>
        <taxon>Arthropoda</taxon>
        <taxon>Crustacea</taxon>
        <taxon>Multicrustacea</taxon>
        <taxon>Malacostraca</taxon>
        <taxon>Eumalacostraca</taxon>
        <taxon>Peracarida</taxon>
        <taxon>Amphipoda</taxon>
        <taxon>Senticaudata</taxon>
        <taxon>Talitrida</taxon>
        <taxon>Talitroidea</taxon>
        <taxon>Hyalellidae</taxon>
        <taxon>Hyalella</taxon>
    </lineage>
</organism>
<gene>
    <name evidence="7" type="ORF">HAZT_HAZT010036</name>
</gene>
<evidence type="ECO:0000259" key="6">
    <source>
        <dbReference type="Pfam" id="PF01490"/>
    </source>
</evidence>
<protein>
    <recommendedName>
        <fullName evidence="6">Amino acid transporter transmembrane domain-containing protein</fullName>
    </recommendedName>
</protein>
<evidence type="ECO:0000256" key="5">
    <source>
        <dbReference type="SAM" id="Phobius"/>
    </source>
</evidence>
<feature type="transmembrane region" description="Helical" evidence="5">
    <location>
        <begin position="21"/>
        <end position="38"/>
    </location>
</feature>
<accession>A0A6A0H523</accession>
<proteinExistence type="predicted"/>
<feature type="domain" description="Amino acid transporter transmembrane" evidence="6">
    <location>
        <begin position="16"/>
        <end position="101"/>
    </location>
</feature>
<keyword evidence="2 5" id="KW-0812">Transmembrane</keyword>
<evidence type="ECO:0000313" key="7">
    <source>
        <dbReference type="EMBL" id="KAA0199944.1"/>
    </source>
</evidence>
<evidence type="ECO:0000256" key="1">
    <source>
        <dbReference type="ARBA" id="ARBA00004141"/>
    </source>
</evidence>
<evidence type="ECO:0000256" key="3">
    <source>
        <dbReference type="ARBA" id="ARBA00022989"/>
    </source>
</evidence>
<dbReference type="Proteomes" id="UP000711488">
    <property type="component" value="Unassembled WGS sequence"/>
</dbReference>
<dbReference type="Pfam" id="PF01490">
    <property type="entry name" value="Aa_trans"/>
    <property type="match status" value="1"/>
</dbReference>
<dbReference type="GO" id="GO:0015179">
    <property type="term" value="F:L-amino acid transmembrane transporter activity"/>
    <property type="evidence" value="ECO:0007669"/>
    <property type="project" value="TreeGrafter"/>
</dbReference>